<feature type="compositionally biased region" description="Gly residues" evidence="5">
    <location>
        <begin position="18"/>
        <end position="27"/>
    </location>
</feature>
<keyword evidence="2" id="KW-0732">Signal</keyword>
<dbReference type="Gene3D" id="2.60.40.10">
    <property type="entry name" value="Immunoglobulins"/>
    <property type="match status" value="2"/>
</dbReference>
<evidence type="ECO:0000313" key="8">
    <source>
        <dbReference type="Proteomes" id="UP000677803"/>
    </source>
</evidence>
<evidence type="ECO:0000313" key="7">
    <source>
        <dbReference type="EMBL" id="CAG5991148.1"/>
    </source>
</evidence>
<comment type="subcellular location">
    <subcellularLocation>
        <location evidence="1">Membrane</location>
    </subcellularLocation>
</comment>
<dbReference type="Proteomes" id="UP000677803">
    <property type="component" value="Unassembled WGS sequence"/>
</dbReference>
<feature type="non-terminal residue" evidence="7">
    <location>
        <position position="480"/>
    </location>
</feature>
<keyword evidence="6" id="KW-0812">Transmembrane</keyword>
<keyword evidence="4" id="KW-0325">Glycoprotein</keyword>
<dbReference type="AlphaFoldDB" id="A0A8S4BKS2"/>
<keyword evidence="8" id="KW-1185">Reference proteome</keyword>
<dbReference type="SUPFAM" id="SSF48726">
    <property type="entry name" value="Immunoglobulin"/>
    <property type="match status" value="2"/>
</dbReference>
<reference evidence="7" key="1">
    <citation type="submission" date="2021-05" db="EMBL/GenBank/DDBJ databases">
        <authorList>
            <person name="Tigano A."/>
        </authorList>
    </citation>
    <scope>NUCLEOTIDE SEQUENCE</scope>
</reference>
<dbReference type="OrthoDB" id="8439544at2759"/>
<feature type="region of interest" description="Disordered" evidence="5">
    <location>
        <begin position="17"/>
        <end position="58"/>
    </location>
</feature>
<feature type="transmembrane region" description="Helical" evidence="6">
    <location>
        <begin position="387"/>
        <end position="408"/>
    </location>
</feature>
<proteinExistence type="predicted"/>
<dbReference type="PROSITE" id="PS50231">
    <property type="entry name" value="RICIN_B_LECTIN"/>
    <property type="match status" value="1"/>
</dbReference>
<dbReference type="InterPro" id="IPR013783">
    <property type="entry name" value="Ig-like_fold"/>
</dbReference>
<evidence type="ECO:0000256" key="4">
    <source>
        <dbReference type="ARBA" id="ARBA00023180"/>
    </source>
</evidence>
<evidence type="ECO:0000256" key="1">
    <source>
        <dbReference type="ARBA" id="ARBA00004370"/>
    </source>
</evidence>
<gene>
    <name evidence="7" type="ORF">MMEN_LOCUS17469</name>
</gene>
<feature type="transmembrane region" description="Helical" evidence="6">
    <location>
        <begin position="221"/>
        <end position="242"/>
    </location>
</feature>
<evidence type="ECO:0000256" key="6">
    <source>
        <dbReference type="SAM" id="Phobius"/>
    </source>
</evidence>
<keyword evidence="3 6" id="KW-0472">Membrane</keyword>
<organism evidence="7 8">
    <name type="scientific">Menidia menidia</name>
    <name type="common">Atlantic silverside</name>
    <dbReference type="NCBI Taxonomy" id="238744"/>
    <lineage>
        <taxon>Eukaryota</taxon>
        <taxon>Metazoa</taxon>
        <taxon>Chordata</taxon>
        <taxon>Craniata</taxon>
        <taxon>Vertebrata</taxon>
        <taxon>Euteleostomi</taxon>
        <taxon>Actinopterygii</taxon>
        <taxon>Neopterygii</taxon>
        <taxon>Teleostei</taxon>
        <taxon>Neoteleostei</taxon>
        <taxon>Acanthomorphata</taxon>
        <taxon>Ovalentaria</taxon>
        <taxon>Atherinomorphae</taxon>
        <taxon>Atheriniformes</taxon>
        <taxon>Atherinopsidae</taxon>
        <taxon>Menidiinae</taxon>
        <taxon>Menidia</taxon>
    </lineage>
</organism>
<evidence type="ECO:0000256" key="2">
    <source>
        <dbReference type="ARBA" id="ARBA00022729"/>
    </source>
</evidence>
<sequence>MVGVHWDHTGCVVSVSSGGTGGRGTGNGAALTDSQASAGTYPSYRASSGRERGKNNNPERYCPLKEQGFYSAADELQRLSPQVDRTMEQFIIMLMLAGGVSGFLLTPETECNIQNTTLCSAVLGGSVYIKLMTNVSMYKVFCKKELSSEVINVFSWRNKKLKIENAFKNRTEFFHNIGTLKITNVARNDSGRYNIDIFDQDGILVKKNPFNLEVKEDISAILIPVCAALGALLIVATCCYVCRKNMCCKRCGTGLKSSAGAQEMWILDQEPQNNGTLVINNLIGNDRGEYTLQIYNSKGHEAGRRTLQLTVQGFIFINCTSNGTHISKWVFKENNSLCSDPTTAVPTTDTHRTVGKETDSVKPSTIYTSSNQTNTLSTEEPWFIKHLWVILGALSALVILLVIGIVIICVQKKKQNNRGEEEEDDQDIIYADVRMVQRQGRRVEQRAEVEVEYGQVKFSKRPPRAEPAADESVYAKVCKV</sequence>
<evidence type="ECO:0000256" key="5">
    <source>
        <dbReference type="SAM" id="MobiDB-lite"/>
    </source>
</evidence>
<dbReference type="GO" id="GO:0016020">
    <property type="term" value="C:membrane"/>
    <property type="evidence" value="ECO:0007669"/>
    <property type="project" value="UniProtKB-SubCell"/>
</dbReference>
<comment type="caution">
    <text evidence="7">The sequence shown here is derived from an EMBL/GenBank/DDBJ whole genome shotgun (WGS) entry which is preliminary data.</text>
</comment>
<evidence type="ECO:0000256" key="3">
    <source>
        <dbReference type="ARBA" id="ARBA00023136"/>
    </source>
</evidence>
<dbReference type="PANTHER" id="PTHR12080">
    <property type="entry name" value="SIGNALING LYMPHOCYTIC ACTIVATION MOLECULE"/>
    <property type="match status" value="1"/>
</dbReference>
<dbReference type="InterPro" id="IPR015631">
    <property type="entry name" value="CD2/SLAM_rcpt"/>
</dbReference>
<dbReference type="InterPro" id="IPR036179">
    <property type="entry name" value="Ig-like_dom_sf"/>
</dbReference>
<dbReference type="EMBL" id="CAJRST010036666">
    <property type="protein sequence ID" value="CAG5991148.1"/>
    <property type="molecule type" value="Genomic_DNA"/>
</dbReference>
<keyword evidence="6" id="KW-1133">Transmembrane helix</keyword>
<accession>A0A8S4BKS2</accession>
<protein>
    <submittedName>
        <fullName evidence="7">(Atlantic silverside) hypothetical protein</fullName>
    </submittedName>
</protein>
<name>A0A8S4BKS2_9TELE</name>